<evidence type="ECO:0000313" key="3">
    <source>
        <dbReference type="EMBL" id="NHA66681.1"/>
    </source>
</evidence>
<protein>
    <submittedName>
        <fullName evidence="3">Uncharacterized protein</fullName>
    </submittedName>
</protein>
<dbReference type="AlphaFoldDB" id="A0A8T6R3A3"/>
<proteinExistence type="predicted"/>
<comment type="caution">
    <text evidence="3">The sequence shown here is derived from an EMBL/GenBank/DDBJ whole genome shotgun (WGS) entry which is preliminary data.</text>
</comment>
<dbReference type="Gene3D" id="2.130.10.10">
    <property type="entry name" value="YVTN repeat-like/Quinoprotein amine dehydrogenase"/>
    <property type="match status" value="1"/>
</dbReference>
<evidence type="ECO:0000256" key="2">
    <source>
        <dbReference type="SAM" id="Phobius"/>
    </source>
</evidence>
<keyword evidence="2" id="KW-0472">Membrane</keyword>
<feature type="region of interest" description="Disordered" evidence="1">
    <location>
        <begin position="39"/>
        <end position="71"/>
    </location>
</feature>
<keyword evidence="2" id="KW-0812">Transmembrane</keyword>
<dbReference type="Proteomes" id="UP000287866">
    <property type="component" value="Unassembled WGS sequence"/>
</dbReference>
<dbReference type="EMBL" id="SAYU02000002">
    <property type="protein sequence ID" value="NHA66681.1"/>
    <property type="molecule type" value="Genomic_DNA"/>
</dbReference>
<keyword evidence="4" id="KW-1185">Reference proteome</keyword>
<organism evidence="3 4">
    <name type="scientific">Phycicoccus flavus</name>
    <dbReference type="NCBI Taxonomy" id="2502783"/>
    <lineage>
        <taxon>Bacteria</taxon>
        <taxon>Bacillati</taxon>
        <taxon>Actinomycetota</taxon>
        <taxon>Actinomycetes</taxon>
        <taxon>Micrococcales</taxon>
        <taxon>Intrasporangiaceae</taxon>
        <taxon>Phycicoccus</taxon>
    </lineage>
</organism>
<feature type="compositionally biased region" description="Low complexity" evidence="1">
    <location>
        <begin position="59"/>
        <end position="71"/>
    </location>
</feature>
<dbReference type="SUPFAM" id="SSF110296">
    <property type="entry name" value="Oligoxyloglucan reducing end-specific cellobiohydrolase"/>
    <property type="match status" value="1"/>
</dbReference>
<accession>A0A8T6R3A3</accession>
<evidence type="ECO:0000313" key="4">
    <source>
        <dbReference type="Proteomes" id="UP000287866"/>
    </source>
</evidence>
<reference evidence="3" key="1">
    <citation type="submission" date="2020-03" db="EMBL/GenBank/DDBJ databases">
        <title>Phycicoccus flavus sp. nov., a novel endophytic actinobacterium isolated from branch of Kandelia candel.</title>
        <authorList>
            <person name="Tuo L."/>
        </authorList>
    </citation>
    <scope>NUCLEOTIDE SEQUENCE</scope>
    <source>
        <strain evidence="3">CMS6Z-2</strain>
    </source>
</reference>
<feature type="transmembrane region" description="Helical" evidence="2">
    <location>
        <begin position="7"/>
        <end position="27"/>
    </location>
</feature>
<name>A0A8T6R3A3_9MICO</name>
<dbReference type="RefSeq" id="WP_165566127.1">
    <property type="nucleotide sequence ID" value="NZ_SAYU02000002.1"/>
</dbReference>
<dbReference type="InterPro" id="IPR015943">
    <property type="entry name" value="WD40/YVTN_repeat-like_dom_sf"/>
</dbReference>
<evidence type="ECO:0000256" key="1">
    <source>
        <dbReference type="SAM" id="MobiDB-lite"/>
    </source>
</evidence>
<sequence length="314" mass="31774">MERGRGLAVAGVVTLAVVDVVLVTWAFRPASFDDVASRAGLPGAESSSDAAPARPPASPTADPSPSTSGSAVAAEPLRVVLAAVDGGTAWVARTEACEDPAEVWVTTDGGGSWSRSDAPGSAVRVRASSGTEAFLTGGDEACDLSLWGTVDAGGTWGSDTVAKAWSRVPDDARAVHTAVDTVVRPCGRRDVLDLAPLDDTDALVACAGGAVRSTDDSGESWTRRYTVRGLLALGLRGDGTGLVASSTDGCDGVLVVPVDGDGRSASGTCVDADPEPGRVAIAATADGDWLVVGDTVLRRADAGADWTATESRLR</sequence>
<keyword evidence="2" id="KW-1133">Transmembrane helix</keyword>
<gene>
    <name evidence="3" type="ORF">EPD83_001270</name>
</gene>